<dbReference type="Gene3D" id="1.25.40.10">
    <property type="entry name" value="Tetratricopeptide repeat domain"/>
    <property type="match status" value="1"/>
</dbReference>
<dbReference type="InterPro" id="IPR011990">
    <property type="entry name" value="TPR-like_helical_dom_sf"/>
</dbReference>
<evidence type="ECO:0000313" key="3">
    <source>
        <dbReference type="Proteomes" id="UP000279089"/>
    </source>
</evidence>
<sequence>MCLHATAQRSRVSSRNQRTAPDSAKADNKGSVSKQKQLYLLDSAEIKTLTEEQLQTSQVGFMNTVKDPFTLFKLGYGKYDSVTFIFTKHYLKLSPELKNIPSQARLDKRKNNRYYFRGEMYTGKVIDYYYSGDIKEEGYYEEGLQKGPLKRYDINGILTLHTVSVADTLDLEGASTDSAGNVYYRWKYVLPGMVLVSEYYYPNGSIKKRVQLHQYGTITTKYLSSGLMTDSSSRIRTSGGPETEKTKTTERRERLLKIDEYAAALKREPGNPEIYLARAYYRLKNLEFDMALEDVNTCISLEPQEPDYYGERALMPVYKAAYFDTDDRLKKKDVLNYLANHPNINIPPAKRTAMMEDLKKAAGPFSSDKVFKELYKYLKSINF</sequence>
<reference evidence="3" key="1">
    <citation type="submission" date="2018-11" db="EMBL/GenBank/DDBJ databases">
        <title>Chitinophaga lutea sp.nov., isolate from arsenic contaminated soil.</title>
        <authorList>
            <person name="Zong Y."/>
        </authorList>
    </citation>
    <scope>NUCLEOTIDE SEQUENCE [LARGE SCALE GENOMIC DNA]</scope>
    <source>
        <strain evidence="3">YLT18</strain>
    </source>
</reference>
<dbReference type="Gene3D" id="3.90.930.1">
    <property type="match status" value="1"/>
</dbReference>
<keyword evidence="3" id="KW-1185">Reference proteome</keyword>
<dbReference type="Proteomes" id="UP000279089">
    <property type="component" value="Unassembled WGS sequence"/>
</dbReference>
<evidence type="ECO:0008006" key="4">
    <source>
        <dbReference type="Google" id="ProtNLM"/>
    </source>
</evidence>
<comment type="caution">
    <text evidence="2">The sequence shown here is derived from an EMBL/GenBank/DDBJ whole genome shotgun (WGS) entry which is preliminary data.</text>
</comment>
<name>A0A3N4MQX6_9BACT</name>
<protein>
    <recommendedName>
        <fullName evidence="4">Tetratricopeptide repeat protein</fullName>
    </recommendedName>
</protein>
<gene>
    <name evidence="2" type="ORF">EG028_04925</name>
</gene>
<feature type="region of interest" description="Disordered" evidence="1">
    <location>
        <begin position="230"/>
        <end position="250"/>
    </location>
</feature>
<feature type="region of interest" description="Disordered" evidence="1">
    <location>
        <begin position="1"/>
        <end position="31"/>
    </location>
</feature>
<dbReference type="AlphaFoldDB" id="A0A3N4MQX6"/>
<proteinExistence type="predicted"/>
<dbReference type="SUPFAM" id="SSF82185">
    <property type="entry name" value="Histone H3 K4-specific methyltransferase SET7/9 N-terminal domain"/>
    <property type="match status" value="1"/>
</dbReference>
<feature type="compositionally biased region" description="Polar residues" evidence="1">
    <location>
        <begin position="7"/>
        <end position="20"/>
    </location>
</feature>
<dbReference type="EMBL" id="RMBX01000002">
    <property type="protein sequence ID" value="RPD42520.1"/>
    <property type="molecule type" value="Genomic_DNA"/>
</dbReference>
<evidence type="ECO:0000256" key="1">
    <source>
        <dbReference type="SAM" id="MobiDB-lite"/>
    </source>
</evidence>
<dbReference type="SUPFAM" id="SSF48452">
    <property type="entry name" value="TPR-like"/>
    <property type="match status" value="1"/>
</dbReference>
<evidence type="ECO:0000313" key="2">
    <source>
        <dbReference type="EMBL" id="RPD42520.1"/>
    </source>
</evidence>
<organism evidence="2 3">
    <name type="scientific">Chitinophaga barathri</name>
    <dbReference type="NCBI Taxonomy" id="1647451"/>
    <lineage>
        <taxon>Bacteria</taxon>
        <taxon>Pseudomonadati</taxon>
        <taxon>Bacteroidota</taxon>
        <taxon>Chitinophagia</taxon>
        <taxon>Chitinophagales</taxon>
        <taxon>Chitinophagaceae</taxon>
        <taxon>Chitinophaga</taxon>
    </lineage>
</organism>
<accession>A0A3N4MQX6</accession>